<name>A0AA39WGD2_9PEZI</name>
<dbReference type="AlphaFoldDB" id="A0AA39WGD2"/>
<organism evidence="2 3">
    <name type="scientific">Bombardia bombarda</name>
    <dbReference type="NCBI Taxonomy" id="252184"/>
    <lineage>
        <taxon>Eukaryota</taxon>
        <taxon>Fungi</taxon>
        <taxon>Dikarya</taxon>
        <taxon>Ascomycota</taxon>
        <taxon>Pezizomycotina</taxon>
        <taxon>Sordariomycetes</taxon>
        <taxon>Sordariomycetidae</taxon>
        <taxon>Sordariales</taxon>
        <taxon>Lasiosphaeriaceae</taxon>
        <taxon>Bombardia</taxon>
    </lineage>
</organism>
<evidence type="ECO:0000313" key="3">
    <source>
        <dbReference type="Proteomes" id="UP001174934"/>
    </source>
</evidence>
<proteinExistence type="predicted"/>
<reference evidence="2" key="1">
    <citation type="submission" date="2023-06" db="EMBL/GenBank/DDBJ databases">
        <title>Genome-scale phylogeny and comparative genomics of the fungal order Sordariales.</title>
        <authorList>
            <consortium name="Lawrence Berkeley National Laboratory"/>
            <person name="Hensen N."/>
            <person name="Bonometti L."/>
            <person name="Westerberg I."/>
            <person name="Brannstrom I.O."/>
            <person name="Guillou S."/>
            <person name="Cros-Aarteil S."/>
            <person name="Calhoun S."/>
            <person name="Haridas S."/>
            <person name="Kuo A."/>
            <person name="Mondo S."/>
            <person name="Pangilinan J."/>
            <person name="Riley R."/>
            <person name="LaButti K."/>
            <person name="Andreopoulos B."/>
            <person name="Lipzen A."/>
            <person name="Chen C."/>
            <person name="Yanf M."/>
            <person name="Daum C."/>
            <person name="Ng V."/>
            <person name="Clum A."/>
            <person name="Steindorff A."/>
            <person name="Ohm R."/>
            <person name="Martin F."/>
            <person name="Silar P."/>
            <person name="Natvig D."/>
            <person name="Lalanne C."/>
            <person name="Gautier V."/>
            <person name="Ament-velasquez S.L."/>
            <person name="Kruys A."/>
            <person name="Hutchinson M.I."/>
            <person name="Powell A.J."/>
            <person name="Barry K."/>
            <person name="Miller A.N."/>
            <person name="Grigoriev I.V."/>
            <person name="Debuchy R."/>
            <person name="Gladieux P."/>
            <person name="Thoren M.H."/>
            <person name="Johannesson H."/>
        </authorList>
    </citation>
    <scope>NUCLEOTIDE SEQUENCE</scope>
    <source>
        <strain evidence="2">SMH3391-2</strain>
    </source>
</reference>
<accession>A0AA39WGD2</accession>
<comment type="caution">
    <text evidence="2">The sequence shown here is derived from an EMBL/GenBank/DDBJ whole genome shotgun (WGS) entry which is preliminary data.</text>
</comment>
<protein>
    <submittedName>
        <fullName evidence="2">Uncharacterized protein</fullName>
    </submittedName>
</protein>
<feature type="region of interest" description="Disordered" evidence="1">
    <location>
        <begin position="24"/>
        <end position="92"/>
    </location>
</feature>
<dbReference type="Proteomes" id="UP001174934">
    <property type="component" value="Unassembled WGS sequence"/>
</dbReference>
<evidence type="ECO:0000256" key="1">
    <source>
        <dbReference type="SAM" id="MobiDB-lite"/>
    </source>
</evidence>
<dbReference type="EMBL" id="JAULSR010000007">
    <property type="protein sequence ID" value="KAK0614881.1"/>
    <property type="molecule type" value="Genomic_DNA"/>
</dbReference>
<feature type="compositionally biased region" description="Low complexity" evidence="1">
    <location>
        <begin position="74"/>
        <end position="85"/>
    </location>
</feature>
<evidence type="ECO:0000313" key="2">
    <source>
        <dbReference type="EMBL" id="KAK0614881.1"/>
    </source>
</evidence>
<gene>
    <name evidence="2" type="ORF">B0T17DRAFT_540429</name>
</gene>
<keyword evidence="3" id="KW-1185">Reference proteome</keyword>
<feature type="non-terminal residue" evidence="2">
    <location>
        <position position="92"/>
    </location>
</feature>
<sequence length="92" mass="10274">MVTRRHAPSADPDRQFFKAWNHPQRQRFSQVAGSQPVGRTVGQLRCENKTGQTSINTHPARAPKGKTSKTGYRSSPLSIQLQPESQQPPPLQ</sequence>